<evidence type="ECO:0000313" key="3">
    <source>
        <dbReference type="Proteomes" id="UP000182715"/>
    </source>
</evidence>
<protein>
    <submittedName>
        <fullName evidence="2">Uncharacterized protein</fullName>
    </submittedName>
</protein>
<keyword evidence="1" id="KW-0472">Membrane</keyword>
<proteinExistence type="predicted"/>
<keyword evidence="1" id="KW-1133">Transmembrane helix</keyword>
<evidence type="ECO:0000256" key="1">
    <source>
        <dbReference type="SAM" id="Phobius"/>
    </source>
</evidence>
<feature type="transmembrane region" description="Helical" evidence="1">
    <location>
        <begin position="35"/>
        <end position="57"/>
    </location>
</feature>
<dbReference type="EMBL" id="CVTF01000105">
    <property type="protein sequence ID" value="CRY98528.1"/>
    <property type="molecule type" value="Genomic_DNA"/>
</dbReference>
<reference evidence="2 3" key="1">
    <citation type="submission" date="2014-11" db="EMBL/GenBank/DDBJ databases">
        <authorList>
            <person name="Diene M.Seydina."/>
        </authorList>
    </citation>
    <scope>NUCLEOTIDE SEQUENCE [LARGE SCALE GENOMIC DNA]</scope>
    <source>
        <strain evidence="2 3">Neisseria meningitidis CHUV</strain>
    </source>
</reference>
<dbReference type="Proteomes" id="UP000182715">
    <property type="component" value="Unassembled WGS sequence"/>
</dbReference>
<keyword evidence="1" id="KW-0812">Transmembrane</keyword>
<dbReference type="AlphaFoldDB" id="A0A0H5Q9A7"/>
<evidence type="ECO:0000313" key="2">
    <source>
        <dbReference type="EMBL" id="CRY98528.1"/>
    </source>
</evidence>
<name>A0A0H5Q9A7_NEIMI</name>
<sequence length="144" mass="15978">MNFKISEGSTRVESDFKETLVRFGRDMLQDMPPKIRSATLVALTTLLVGGALGYGYLEYLKQVASEGYQTERLYNAVDRLAESQERITSAILKGARGADFVQIGRRSYSREDISEANRRAERVPYGAELVSDGNFTAVLSDIGD</sequence>
<accession>A0A0H5Q9A7</accession>
<organism evidence="2 3">
    <name type="scientific">Neisseria meningitidis serogroup B</name>
    <dbReference type="NCBI Taxonomy" id="491"/>
    <lineage>
        <taxon>Bacteria</taxon>
        <taxon>Pseudomonadati</taxon>
        <taxon>Pseudomonadota</taxon>
        <taxon>Betaproteobacteria</taxon>
        <taxon>Neisseriales</taxon>
        <taxon>Neisseriaceae</taxon>
        <taxon>Neisseria</taxon>
    </lineage>
</organism>